<proteinExistence type="predicted"/>
<dbReference type="Bgee" id="ENSCATG00000023058">
    <property type="expression patterns" value="Expressed in cerebellum and 1 other cell type or tissue"/>
</dbReference>
<sequence>MTMKKNTSRPAHWRMKDSFIRSKSFQLSQPWLSMVSLQPANLQTCETNQDSRAAQLPSLQNPLHNNFQLCHLSAKIQPINQLINLPIF</sequence>
<evidence type="ECO:0000313" key="2">
    <source>
        <dbReference type="Proteomes" id="UP000233060"/>
    </source>
</evidence>
<name>A0A2K5L492_CERAT</name>
<dbReference type="GeneTree" id="ENSGT00910000147262"/>
<dbReference type="Ensembl" id="ENSCATT00000026628.1">
    <property type="protein sequence ID" value="ENSCATP00000007763.1"/>
    <property type="gene ID" value="ENSCATG00000023058.1"/>
</dbReference>
<dbReference type="OMA" id="ETNQDSR"/>
<dbReference type="Proteomes" id="UP000233060">
    <property type="component" value="Unassembled WGS sequence"/>
</dbReference>
<organism evidence="1 2">
    <name type="scientific">Cercocebus atys</name>
    <name type="common">Sooty mangabey</name>
    <name type="synonym">Cercocebus torquatus atys</name>
    <dbReference type="NCBI Taxonomy" id="9531"/>
    <lineage>
        <taxon>Eukaryota</taxon>
        <taxon>Metazoa</taxon>
        <taxon>Chordata</taxon>
        <taxon>Craniata</taxon>
        <taxon>Vertebrata</taxon>
        <taxon>Euteleostomi</taxon>
        <taxon>Mammalia</taxon>
        <taxon>Eutheria</taxon>
        <taxon>Euarchontoglires</taxon>
        <taxon>Primates</taxon>
        <taxon>Haplorrhini</taxon>
        <taxon>Catarrhini</taxon>
        <taxon>Cercopithecidae</taxon>
        <taxon>Cercopithecinae</taxon>
        <taxon>Cercocebus</taxon>
    </lineage>
</organism>
<reference evidence="1" key="1">
    <citation type="submission" date="2025-08" db="UniProtKB">
        <authorList>
            <consortium name="Ensembl"/>
        </authorList>
    </citation>
    <scope>IDENTIFICATION</scope>
</reference>
<keyword evidence="2" id="KW-1185">Reference proteome</keyword>
<dbReference type="AlphaFoldDB" id="A0A2K5L492"/>
<accession>A0A2K5L492</accession>
<protein>
    <submittedName>
        <fullName evidence="1">Uncharacterized protein</fullName>
    </submittedName>
</protein>
<evidence type="ECO:0000313" key="1">
    <source>
        <dbReference type="Ensembl" id="ENSCATP00000007763.1"/>
    </source>
</evidence>
<reference evidence="1" key="2">
    <citation type="submission" date="2025-09" db="UniProtKB">
        <authorList>
            <consortium name="Ensembl"/>
        </authorList>
    </citation>
    <scope>IDENTIFICATION</scope>
</reference>